<evidence type="ECO:0000313" key="3">
    <source>
        <dbReference type="EMBL" id="CAE6499731.1"/>
    </source>
</evidence>
<dbReference type="Pfam" id="PF12770">
    <property type="entry name" value="CHAT"/>
    <property type="match status" value="1"/>
</dbReference>
<feature type="domain" description="CHAT" evidence="2">
    <location>
        <begin position="966"/>
        <end position="1245"/>
    </location>
</feature>
<dbReference type="InterPro" id="IPR011990">
    <property type="entry name" value="TPR-like_helical_dom_sf"/>
</dbReference>
<dbReference type="PANTHER" id="PTHR19959">
    <property type="entry name" value="KINESIN LIGHT CHAIN"/>
    <property type="match status" value="1"/>
</dbReference>
<gene>
    <name evidence="3" type="ORF">RDB_LOCUS111160</name>
</gene>
<protein>
    <recommendedName>
        <fullName evidence="2">CHAT domain-containing protein</fullName>
    </recommendedName>
</protein>
<organism evidence="3 4">
    <name type="scientific">Rhizoctonia solani</name>
    <dbReference type="NCBI Taxonomy" id="456999"/>
    <lineage>
        <taxon>Eukaryota</taxon>
        <taxon>Fungi</taxon>
        <taxon>Dikarya</taxon>
        <taxon>Basidiomycota</taxon>
        <taxon>Agaricomycotina</taxon>
        <taxon>Agaricomycetes</taxon>
        <taxon>Cantharellales</taxon>
        <taxon>Ceratobasidiaceae</taxon>
        <taxon>Rhizoctonia</taxon>
    </lineage>
</organism>
<feature type="compositionally biased region" description="Basic and acidic residues" evidence="1">
    <location>
        <begin position="11"/>
        <end position="31"/>
    </location>
</feature>
<feature type="region of interest" description="Disordered" evidence="1">
    <location>
        <begin position="1"/>
        <end position="55"/>
    </location>
</feature>
<accession>A0A8H3CYB8</accession>
<reference evidence="3" key="1">
    <citation type="submission" date="2021-01" db="EMBL/GenBank/DDBJ databases">
        <authorList>
            <person name="Kaushik A."/>
        </authorList>
    </citation>
    <scope>NUCLEOTIDE SEQUENCE</scope>
    <source>
        <strain evidence="3">AG6-10EEA</strain>
    </source>
</reference>
<dbReference type="InterPro" id="IPR024983">
    <property type="entry name" value="CHAT_dom"/>
</dbReference>
<dbReference type="SUPFAM" id="SSF48452">
    <property type="entry name" value="TPR-like"/>
    <property type="match status" value="1"/>
</dbReference>
<dbReference type="EMBL" id="CAJMXA010003516">
    <property type="protein sequence ID" value="CAE6499731.1"/>
    <property type="molecule type" value="Genomic_DNA"/>
</dbReference>
<dbReference type="SUPFAM" id="SSF81901">
    <property type="entry name" value="HCP-like"/>
    <property type="match status" value="1"/>
</dbReference>
<dbReference type="Proteomes" id="UP000663853">
    <property type="component" value="Unassembled WGS sequence"/>
</dbReference>
<dbReference type="AlphaFoldDB" id="A0A8H3CYB8"/>
<evidence type="ECO:0000256" key="1">
    <source>
        <dbReference type="SAM" id="MobiDB-lite"/>
    </source>
</evidence>
<proteinExistence type="predicted"/>
<name>A0A8H3CYB8_9AGAM</name>
<sequence>MGADNQSSDTGDSHEMGEILRSELPAPREQDLAPEPIEEDIGKIPQAAETPLEGVDGDKETWKLLMVNQLNALAIKIRTSTSEEDFLAVESGVKNILQQLEPTKTLPLGTDGRRELGISLLESLSNIILFNLLSLNRNRQYLDIACHCSEAALSFLPRDHVEIAEWIFNAARCFQLRFELAGALEDIESAVVGMSTALRITPPGHPQQLFRVEALAVVYQRRWTRLYKSEDFQKAMENFSLAYNLAAKGSAIIPALFTKMAELYFSWSQAHKNEVQALDAAIECQKSAVNLTSETDERLPGYIQRLGRFYHLKFNRLGSREDIESAIDAQTKTLQLIRHDNFAKLNVMNDLGDSYGTRFAYLGDLEDCNRSIELHEQVISLATEANPNMAQYLSSLGNAYMERFSYIGNMDDLGKAFEYQSQAVSLTTQGDQNLPGRLNNLGLSYRFRFHYLGKLEDINKAIELQGSAARLLEDAQVGRNQPTLFGNLGNSFQSRFSRLHRDPDIESAISIQTKAVEATPDDHPTKPGLLDNLGTSYEFRFEHRSRLHNLNDINRAIEYKTRAVHLTPEGHRKLATFLNNLGLVHQIRFLYQNSEEDNERAIEYLSRAVALTPDGHSDKPQWLNNLGNAYKERFRVGRHPQDFGRALEALSQAVSLTGEGHANIPIMLTSLALLHSHQFEQSGSQDALNNSVTCLRKSIKSSHGQSAKKFDAARFLARLLSSNNQPGAIHAYQIAMDCLPQIIWLGEIASVRLAQTFQLSDLVEEAAAVAIQSQDIHLALEWLEQGRSIVWGQFLQLQTPLDDLTSVNPELATKLKEASDELHNTSTGIIPPENFEPDSYLRPLDWIVQRHHLVADHYDKLLDQVRQTPGFESFLRPRKASELIKAARSQPVVVINVHKSRCDALILLPNESDIIHVPLSNLYERRALKLHVPFDILPKSSQAKDELDGFRGVHPKVEKDQFEIMLGELWVCVAKPILEALGMPTDQPPEELKHIIWNTTGPLSLLPLHAAGDYTQPGMRLYEFAISSYIPMLGVLLRATQATPAHSRILAVGQEMTPGQAPLPSTKQELGCIKAHAKEPIQYLQLDGSNATVPAVISAMEEYDWVHLACHAYQLPQGPLGSSFRLYEGELKLMQILQKHFRNKGLAFLSACQTAAGEELISNESAHLASGMLIAGYPSVIATMWAIRDQDAPLVADRVYARLIKDGVMDYKEAASALHRAVGELRERVGEKAFMQWAPFIHIGS</sequence>
<comment type="caution">
    <text evidence="3">The sequence shown here is derived from an EMBL/GenBank/DDBJ whole genome shotgun (WGS) entry which is preliminary data.</text>
</comment>
<evidence type="ECO:0000313" key="4">
    <source>
        <dbReference type="Proteomes" id="UP000663853"/>
    </source>
</evidence>
<dbReference type="PANTHER" id="PTHR19959:SF119">
    <property type="entry name" value="FUNGAL LIPASE-LIKE DOMAIN-CONTAINING PROTEIN"/>
    <property type="match status" value="1"/>
</dbReference>
<dbReference type="Gene3D" id="1.25.40.10">
    <property type="entry name" value="Tetratricopeptide repeat domain"/>
    <property type="match status" value="3"/>
</dbReference>
<evidence type="ECO:0000259" key="2">
    <source>
        <dbReference type="Pfam" id="PF12770"/>
    </source>
</evidence>
<feature type="compositionally biased region" description="Polar residues" evidence="1">
    <location>
        <begin position="1"/>
        <end position="10"/>
    </location>
</feature>